<comment type="caution">
    <text evidence="1">The sequence shown here is derived from an EMBL/GenBank/DDBJ whole genome shotgun (WGS) entry which is preliminary data.</text>
</comment>
<dbReference type="PATRIC" id="fig|1121022.4.peg.4450"/>
<evidence type="ECO:0000313" key="1">
    <source>
        <dbReference type="EMBL" id="ESQ81595.1"/>
    </source>
</evidence>
<proteinExistence type="predicted"/>
<sequence>MDKRNAIIDHVVDMLLFDFSLFIPLTFRHAGVSPNASAALAAYNVPLDNPRFIEGYILPPMAGQTGQTAQSAPNSPLSP</sequence>
<protein>
    <submittedName>
        <fullName evidence="1">Uncharacterized protein</fullName>
    </submittedName>
</protein>
<dbReference type="RefSeq" id="WP_018079699.1">
    <property type="nucleotide sequence ID" value="NZ_AQWM01000001.1"/>
</dbReference>
<name>V4P8P8_9CAUL</name>
<accession>V4P8P8</accession>
<keyword evidence="2" id="KW-1185">Reference proteome</keyword>
<dbReference type="Proteomes" id="UP000017837">
    <property type="component" value="Unassembled WGS sequence"/>
</dbReference>
<organism evidence="1 2">
    <name type="scientific">Asticcacaulis benevestitus DSM 16100 = ATCC BAA-896</name>
    <dbReference type="NCBI Taxonomy" id="1121022"/>
    <lineage>
        <taxon>Bacteria</taxon>
        <taxon>Pseudomonadati</taxon>
        <taxon>Pseudomonadota</taxon>
        <taxon>Alphaproteobacteria</taxon>
        <taxon>Caulobacterales</taxon>
        <taxon>Caulobacteraceae</taxon>
        <taxon>Asticcacaulis</taxon>
    </lineage>
</organism>
<dbReference type="AlphaFoldDB" id="V4P8P8"/>
<gene>
    <name evidence="1" type="ORF">ABENE_21730</name>
</gene>
<dbReference type="EMBL" id="AWGB01000086">
    <property type="protein sequence ID" value="ESQ81595.1"/>
    <property type="molecule type" value="Genomic_DNA"/>
</dbReference>
<reference evidence="1 2" key="1">
    <citation type="journal article" date="2014" name="Nature">
        <title>Sequential evolution of bacterial morphology by co-option of a developmental regulator.</title>
        <authorList>
            <person name="Jiang C."/>
            <person name="Brown P.J."/>
            <person name="Ducret A."/>
            <person name="Brun Y.V."/>
        </authorList>
    </citation>
    <scope>NUCLEOTIDE SEQUENCE [LARGE SCALE GENOMIC DNA]</scope>
    <source>
        <strain evidence="1 2">DSM 16100</strain>
    </source>
</reference>
<evidence type="ECO:0000313" key="2">
    <source>
        <dbReference type="Proteomes" id="UP000017837"/>
    </source>
</evidence>